<gene>
    <name evidence="2" type="ORF">LCGC14_0811840</name>
</gene>
<sequence length="281" mass="32001">MSENISDSWIKKLVVLAIFIVIIILTAELDWAAEHSEVGIVIRLVWLISLLSLGLILPILFMYLAGNKEGERGESDKKWLIIAIILFLFANGIPIVFYLILGISPGFFLYVQLILFGLIPAYFLQLKTIKKRILILAIFFAAILVPIGFLVNSSIDDIWYEGVVDKTMYYLSFWGLLMTFFYLILAIGWKLGGGTKRQSWNIFIAGTLLQYSTLEDLLYFLLNGQPLPGTWPWMSNFVINLEALFGHIPTDLDLLIFCLVISVIAIFILFDGHGYIWTKFK</sequence>
<feature type="transmembrane region" description="Helical" evidence="1">
    <location>
        <begin position="200"/>
        <end position="222"/>
    </location>
</feature>
<feature type="transmembrane region" description="Helical" evidence="1">
    <location>
        <begin position="167"/>
        <end position="188"/>
    </location>
</feature>
<evidence type="ECO:0000313" key="2">
    <source>
        <dbReference type="EMBL" id="KKN32633.1"/>
    </source>
</evidence>
<feature type="transmembrane region" description="Helical" evidence="1">
    <location>
        <begin position="133"/>
        <end position="155"/>
    </location>
</feature>
<accession>A0A0F9STU9</accession>
<dbReference type="AlphaFoldDB" id="A0A0F9STU9"/>
<dbReference type="EMBL" id="LAZR01002238">
    <property type="protein sequence ID" value="KKN32633.1"/>
    <property type="molecule type" value="Genomic_DNA"/>
</dbReference>
<comment type="caution">
    <text evidence="2">The sequence shown here is derived from an EMBL/GenBank/DDBJ whole genome shotgun (WGS) entry which is preliminary data.</text>
</comment>
<feature type="transmembrane region" description="Helical" evidence="1">
    <location>
        <begin position="78"/>
        <end position="101"/>
    </location>
</feature>
<reference evidence="2" key="1">
    <citation type="journal article" date="2015" name="Nature">
        <title>Complex archaea that bridge the gap between prokaryotes and eukaryotes.</title>
        <authorList>
            <person name="Spang A."/>
            <person name="Saw J.H."/>
            <person name="Jorgensen S.L."/>
            <person name="Zaremba-Niedzwiedzka K."/>
            <person name="Martijn J."/>
            <person name="Lind A.E."/>
            <person name="van Eijk R."/>
            <person name="Schleper C."/>
            <person name="Guy L."/>
            <person name="Ettema T.J."/>
        </authorList>
    </citation>
    <scope>NUCLEOTIDE SEQUENCE</scope>
</reference>
<keyword evidence="1" id="KW-1133">Transmembrane helix</keyword>
<name>A0A0F9STU9_9ZZZZ</name>
<feature type="transmembrane region" description="Helical" evidence="1">
    <location>
        <begin position="254"/>
        <end position="277"/>
    </location>
</feature>
<proteinExistence type="predicted"/>
<feature type="transmembrane region" description="Helical" evidence="1">
    <location>
        <begin position="107"/>
        <end position="126"/>
    </location>
</feature>
<evidence type="ECO:0000256" key="1">
    <source>
        <dbReference type="SAM" id="Phobius"/>
    </source>
</evidence>
<feature type="transmembrane region" description="Helical" evidence="1">
    <location>
        <begin position="44"/>
        <end position="66"/>
    </location>
</feature>
<protein>
    <submittedName>
        <fullName evidence="2">Uncharacterized protein</fullName>
    </submittedName>
</protein>
<feature type="transmembrane region" description="Helical" evidence="1">
    <location>
        <begin position="12"/>
        <end position="32"/>
    </location>
</feature>
<keyword evidence="1" id="KW-0812">Transmembrane</keyword>
<keyword evidence="1" id="KW-0472">Membrane</keyword>
<organism evidence="2">
    <name type="scientific">marine sediment metagenome</name>
    <dbReference type="NCBI Taxonomy" id="412755"/>
    <lineage>
        <taxon>unclassified sequences</taxon>
        <taxon>metagenomes</taxon>
        <taxon>ecological metagenomes</taxon>
    </lineage>
</organism>